<dbReference type="EC" id="2.1.1.220" evidence="1"/>
<dbReference type="PANTHER" id="PTHR12133">
    <property type="entry name" value="TRNA (ADENINE(58)-N(1))-METHYLTRANSFERASE"/>
    <property type="match status" value="1"/>
</dbReference>
<evidence type="ECO:0000256" key="5">
    <source>
        <dbReference type="ARBA" id="ARBA00022691"/>
    </source>
</evidence>
<evidence type="ECO:0000259" key="8">
    <source>
        <dbReference type="Pfam" id="PF08704"/>
    </source>
</evidence>
<evidence type="ECO:0000256" key="3">
    <source>
        <dbReference type="ARBA" id="ARBA00022603"/>
    </source>
</evidence>
<dbReference type="Gene3D" id="3.40.50.150">
    <property type="entry name" value="Vaccinia Virus protein VP39"/>
    <property type="match status" value="1"/>
</dbReference>
<dbReference type="PANTHER" id="PTHR12133:SF1">
    <property type="entry name" value="TRNA (ADENINE(58)-N(1))-METHYLTRANSFERASE, MITOCHONDRIAL"/>
    <property type="match status" value="1"/>
</dbReference>
<dbReference type="PROSITE" id="PS51620">
    <property type="entry name" value="SAM_TRM61"/>
    <property type="match status" value="1"/>
</dbReference>
<dbReference type="GO" id="GO:0031515">
    <property type="term" value="C:tRNA (m1A) methyltransferase complex"/>
    <property type="evidence" value="ECO:0007669"/>
    <property type="project" value="InterPro"/>
</dbReference>
<dbReference type="AlphaFoldDB" id="A0A0L0RY12"/>
<reference evidence="10" key="2">
    <citation type="submission" date="2009-11" db="EMBL/GenBank/DDBJ databases">
        <title>The Genome Sequence of Allomyces macrogynus strain ATCC 38327.</title>
        <authorList>
            <consortium name="The Broad Institute Genome Sequencing Platform"/>
            <person name="Russ C."/>
            <person name="Cuomo C."/>
            <person name="Shea T."/>
            <person name="Young S.K."/>
            <person name="Zeng Q."/>
            <person name="Koehrsen M."/>
            <person name="Haas B."/>
            <person name="Borodovsky M."/>
            <person name="Guigo R."/>
            <person name="Alvarado L."/>
            <person name="Berlin A."/>
            <person name="Borenstein D."/>
            <person name="Chen Z."/>
            <person name="Engels R."/>
            <person name="Freedman E."/>
            <person name="Gellesch M."/>
            <person name="Goldberg J."/>
            <person name="Griggs A."/>
            <person name="Gujja S."/>
            <person name="Heiman D."/>
            <person name="Hepburn T."/>
            <person name="Howarth C."/>
            <person name="Jen D."/>
            <person name="Larson L."/>
            <person name="Lewis B."/>
            <person name="Mehta T."/>
            <person name="Park D."/>
            <person name="Pearson M."/>
            <person name="Roberts A."/>
            <person name="Saif S."/>
            <person name="Shenoy N."/>
            <person name="Sisk P."/>
            <person name="Stolte C."/>
            <person name="Sykes S."/>
            <person name="Walk T."/>
            <person name="White J."/>
            <person name="Yandava C."/>
            <person name="Burger G."/>
            <person name="Gray M.W."/>
            <person name="Holland P.W.H."/>
            <person name="King N."/>
            <person name="Lang F.B.F."/>
            <person name="Roger A.J."/>
            <person name="Ruiz-Trillo I."/>
            <person name="Lander E."/>
            <person name="Nusbaum C."/>
        </authorList>
    </citation>
    <scope>NUCLEOTIDE SEQUENCE [LARGE SCALE GENOMIC DNA]</scope>
    <source>
        <strain evidence="10">ATCC 38327</strain>
    </source>
</reference>
<evidence type="ECO:0000313" key="9">
    <source>
        <dbReference type="EMBL" id="KNE55248.1"/>
    </source>
</evidence>
<keyword evidence="3" id="KW-0489">Methyltransferase</keyword>
<dbReference type="STRING" id="578462.A0A0L0RY12"/>
<protein>
    <recommendedName>
        <fullName evidence="2">tRNA (adenine(58)-N(1))-methyltransferase catalytic subunit TRM61</fullName>
        <ecNumber evidence="1">2.1.1.220</ecNumber>
    </recommendedName>
    <alternativeName>
        <fullName evidence="7">tRNA(m1A58)-methyltransferase subunit TRM61</fullName>
    </alternativeName>
</protein>
<dbReference type="OrthoDB" id="5585464at2759"/>
<organism evidence="9 10">
    <name type="scientific">Allomyces macrogynus (strain ATCC 38327)</name>
    <name type="common">Allomyces javanicus var. macrogynus</name>
    <dbReference type="NCBI Taxonomy" id="578462"/>
    <lineage>
        <taxon>Eukaryota</taxon>
        <taxon>Fungi</taxon>
        <taxon>Fungi incertae sedis</taxon>
        <taxon>Blastocladiomycota</taxon>
        <taxon>Blastocladiomycetes</taxon>
        <taxon>Blastocladiales</taxon>
        <taxon>Blastocladiaceae</taxon>
        <taxon>Allomyces</taxon>
    </lineage>
</organism>
<dbReference type="VEuPathDB" id="FungiDB:AMAG_01161"/>
<dbReference type="GO" id="GO:0160107">
    <property type="term" value="F:tRNA (adenine(58)-N1)-methyltransferase activity"/>
    <property type="evidence" value="ECO:0007669"/>
    <property type="project" value="UniProtKB-EC"/>
</dbReference>
<name>A0A0L0RY12_ALLM3</name>
<evidence type="ECO:0000256" key="6">
    <source>
        <dbReference type="ARBA" id="ARBA00022694"/>
    </source>
</evidence>
<feature type="domain" description="tRNA (adenine(58)-N(1))-methyltransferase catalytic subunit TRM61 C-terminal" evidence="8">
    <location>
        <begin position="3"/>
        <end position="244"/>
    </location>
</feature>
<reference evidence="9 10" key="1">
    <citation type="submission" date="2009-11" db="EMBL/GenBank/DDBJ databases">
        <title>Annotation of Allomyces macrogynus ATCC 38327.</title>
        <authorList>
            <consortium name="The Broad Institute Genome Sequencing Platform"/>
            <person name="Russ C."/>
            <person name="Cuomo C."/>
            <person name="Burger G."/>
            <person name="Gray M.W."/>
            <person name="Holland P.W.H."/>
            <person name="King N."/>
            <person name="Lang F.B.F."/>
            <person name="Roger A.J."/>
            <person name="Ruiz-Trillo I."/>
            <person name="Young S.K."/>
            <person name="Zeng Q."/>
            <person name="Gargeya S."/>
            <person name="Fitzgerald M."/>
            <person name="Haas B."/>
            <person name="Abouelleil A."/>
            <person name="Alvarado L."/>
            <person name="Arachchi H.M."/>
            <person name="Berlin A."/>
            <person name="Chapman S.B."/>
            <person name="Gearin G."/>
            <person name="Goldberg J."/>
            <person name="Griggs A."/>
            <person name="Gujja S."/>
            <person name="Hansen M."/>
            <person name="Heiman D."/>
            <person name="Howarth C."/>
            <person name="Larimer J."/>
            <person name="Lui A."/>
            <person name="MacDonald P.J.P."/>
            <person name="McCowen C."/>
            <person name="Montmayeur A."/>
            <person name="Murphy C."/>
            <person name="Neiman D."/>
            <person name="Pearson M."/>
            <person name="Priest M."/>
            <person name="Roberts A."/>
            <person name="Saif S."/>
            <person name="Shea T."/>
            <person name="Sisk P."/>
            <person name="Stolte C."/>
            <person name="Sykes S."/>
            <person name="Wortman J."/>
            <person name="Nusbaum C."/>
            <person name="Birren B."/>
        </authorList>
    </citation>
    <scope>NUCLEOTIDE SEQUENCE [LARGE SCALE GENOMIC DNA]</scope>
    <source>
        <strain evidence="9 10">ATCC 38327</strain>
    </source>
</reference>
<proteinExistence type="predicted"/>
<dbReference type="Proteomes" id="UP000054350">
    <property type="component" value="Unassembled WGS sequence"/>
</dbReference>
<gene>
    <name evidence="9" type="ORF">AMAG_01161</name>
</gene>
<evidence type="ECO:0000256" key="4">
    <source>
        <dbReference type="ARBA" id="ARBA00022679"/>
    </source>
</evidence>
<dbReference type="CDD" id="cd02440">
    <property type="entry name" value="AdoMet_MTases"/>
    <property type="match status" value="1"/>
</dbReference>
<evidence type="ECO:0000256" key="7">
    <source>
        <dbReference type="ARBA" id="ARBA00033309"/>
    </source>
</evidence>
<keyword evidence="10" id="KW-1185">Reference proteome</keyword>
<evidence type="ECO:0000313" key="10">
    <source>
        <dbReference type="Proteomes" id="UP000054350"/>
    </source>
</evidence>
<keyword evidence="6" id="KW-0819">tRNA processing</keyword>
<dbReference type="InterPro" id="IPR014816">
    <property type="entry name" value="tRNA_MeTrfase_Gcd14"/>
</dbReference>
<dbReference type="InterPro" id="IPR049470">
    <property type="entry name" value="TRM61_C"/>
</dbReference>
<accession>A0A0L0RY12</accession>
<evidence type="ECO:0000256" key="1">
    <source>
        <dbReference type="ARBA" id="ARBA00012796"/>
    </source>
</evidence>
<dbReference type="InterPro" id="IPR029063">
    <property type="entry name" value="SAM-dependent_MTases_sf"/>
</dbReference>
<dbReference type="eggNOG" id="KOG2915">
    <property type="taxonomic scope" value="Eukaryota"/>
</dbReference>
<evidence type="ECO:0000256" key="2">
    <source>
        <dbReference type="ARBA" id="ARBA00015963"/>
    </source>
</evidence>
<dbReference type="GO" id="GO:0030488">
    <property type="term" value="P:tRNA methylation"/>
    <property type="evidence" value="ECO:0007669"/>
    <property type="project" value="InterPro"/>
</dbReference>
<dbReference type="Pfam" id="PF08704">
    <property type="entry name" value="GCD14"/>
    <property type="match status" value="1"/>
</dbReference>
<dbReference type="SUPFAM" id="SSF53335">
    <property type="entry name" value="S-adenosyl-L-methionine-dependent methyltransferases"/>
    <property type="match status" value="1"/>
</dbReference>
<dbReference type="GO" id="GO:0005739">
    <property type="term" value="C:mitochondrion"/>
    <property type="evidence" value="ECO:0007669"/>
    <property type="project" value="TreeGrafter"/>
</dbReference>
<keyword evidence="5" id="KW-0949">S-adenosyl-L-methionine</keyword>
<keyword evidence="4" id="KW-0808">Transferase</keyword>
<dbReference type="EMBL" id="GG745329">
    <property type="protein sequence ID" value="KNE55248.1"/>
    <property type="molecule type" value="Genomic_DNA"/>
</dbReference>
<sequence>MQLLDLGPDHHIVEAGTGTGSLTLHLARVVSGGSGGRILSIDLRASHTIHAENFVARFRRGRYRDSIDFVTGDLGEVLAARYTSRVVDGVVLDLLNPWAYLEAVSRVVKPTARSSCIKLLDEIRVHRLPLVFDKALEVTQREWDLRPVKIKWPEMKTGGATEETTEVVGATGADGSANVATPEPKAAERSEGDAALADSTASAEVLPNAIATVAAVAPRTGLPTSVDWICRPVNHATGHTAFLLKLKCIARDEA</sequence>